<evidence type="ECO:0000256" key="1">
    <source>
        <dbReference type="SAM" id="MobiDB-lite"/>
    </source>
</evidence>
<dbReference type="InterPro" id="IPR006621">
    <property type="entry name" value="Nose-resist-to-fluoxetine_N"/>
</dbReference>
<organism evidence="3">
    <name type="scientific">Medioppia subpectinata</name>
    <dbReference type="NCBI Taxonomy" id="1979941"/>
    <lineage>
        <taxon>Eukaryota</taxon>
        <taxon>Metazoa</taxon>
        <taxon>Ecdysozoa</taxon>
        <taxon>Arthropoda</taxon>
        <taxon>Chelicerata</taxon>
        <taxon>Arachnida</taxon>
        <taxon>Acari</taxon>
        <taxon>Acariformes</taxon>
        <taxon>Sarcoptiformes</taxon>
        <taxon>Oribatida</taxon>
        <taxon>Brachypylina</taxon>
        <taxon>Oppioidea</taxon>
        <taxon>Oppiidae</taxon>
        <taxon>Medioppia</taxon>
    </lineage>
</organism>
<protein>
    <recommendedName>
        <fullName evidence="2">Nose resistant-to-fluoxetine protein N-terminal domain-containing protein</fullName>
    </recommendedName>
</protein>
<dbReference type="EMBL" id="CAJPIZ010012624">
    <property type="protein sequence ID" value="CAG2113800.1"/>
    <property type="molecule type" value="Genomic_DNA"/>
</dbReference>
<feature type="domain" description="Nose resistant-to-fluoxetine protein N-terminal" evidence="2">
    <location>
        <begin position="79"/>
        <end position="192"/>
    </location>
</feature>
<dbReference type="OrthoDB" id="6513421at2759"/>
<dbReference type="EMBL" id="OC867199">
    <property type="protein sequence ID" value="CAD7633370.1"/>
    <property type="molecule type" value="Genomic_DNA"/>
</dbReference>
<accession>A0A7R9L3M5</accession>
<sequence length="356" mass="40190">MKSDDYDTSAQETNTNEPLNKTDSESDDDYEDNRCSEDEIIDKMIDIMTPEDYAEGKATVRYNTNTIRETVAAVSRLGILDAQPSFQMTVTELGGPSIGNYDQCLSIVSTEEVDQPVIKGQYCAMDTNFLLDVKKEDIEGGDDLETIFNKSIVAKNLITGLIGAFVPIVISHMKVISGFCLPTTCRPEDLSDAINEIMYPITRLPIKFQNDCEYRDKPIKLDKQQMIAILIFATLTLMIQNVIENVNKDMIVSPIRPPKYLRLLPMIVAGEKDRFGLVSKLLYQTHVMIGGTRLPTSNSMHCLRWHSSRSTKCPDLVFSGMSSYWRSEYPFLSFCASVSLFLTFMRDFPQTLLLLT</sequence>
<dbReference type="Proteomes" id="UP000759131">
    <property type="component" value="Unassembled WGS sequence"/>
</dbReference>
<keyword evidence="4" id="KW-1185">Reference proteome</keyword>
<name>A0A7R9L3M5_9ACAR</name>
<feature type="compositionally biased region" description="Polar residues" evidence="1">
    <location>
        <begin position="8"/>
        <end position="21"/>
    </location>
</feature>
<feature type="region of interest" description="Disordered" evidence="1">
    <location>
        <begin position="1"/>
        <end position="33"/>
    </location>
</feature>
<gene>
    <name evidence="3" type="ORF">OSB1V03_LOCUS13767</name>
</gene>
<reference evidence="3" key="1">
    <citation type="submission" date="2020-11" db="EMBL/GenBank/DDBJ databases">
        <authorList>
            <person name="Tran Van P."/>
        </authorList>
    </citation>
    <scope>NUCLEOTIDE SEQUENCE</scope>
</reference>
<evidence type="ECO:0000259" key="2">
    <source>
        <dbReference type="Pfam" id="PF20146"/>
    </source>
</evidence>
<dbReference type="AlphaFoldDB" id="A0A7R9L3M5"/>
<proteinExistence type="predicted"/>
<dbReference type="Pfam" id="PF20146">
    <property type="entry name" value="NRF"/>
    <property type="match status" value="1"/>
</dbReference>
<evidence type="ECO:0000313" key="4">
    <source>
        <dbReference type="Proteomes" id="UP000759131"/>
    </source>
</evidence>
<evidence type="ECO:0000313" key="3">
    <source>
        <dbReference type="EMBL" id="CAD7633370.1"/>
    </source>
</evidence>